<comment type="caution">
    <text evidence="14">The sequence shown here is derived from an EMBL/GenBank/DDBJ whole genome shotgun (WGS) entry which is preliminary data.</text>
</comment>
<dbReference type="InterPro" id="IPR006593">
    <property type="entry name" value="Cyt_b561/ferric_Rdtase_TM"/>
</dbReference>
<evidence type="ECO:0000256" key="6">
    <source>
        <dbReference type="ARBA" id="ARBA00022723"/>
    </source>
</evidence>
<comment type="cofactor">
    <cofactor evidence="1">
        <name>heme b</name>
        <dbReference type="ChEBI" id="CHEBI:60344"/>
    </cofactor>
</comment>
<dbReference type="AlphaFoldDB" id="A0AAN7YI35"/>
<feature type="transmembrane region" description="Helical" evidence="12">
    <location>
        <begin position="207"/>
        <end position="226"/>
    </location>
</feature>
<evidence type="ECO:0000256" key="12">
    <source>
        <dbReference type="SAM" id="Phobius"/>
    </source>
</evidence>
<evidence type="ECO:0000256" key="1">
    <source>
        <dbReference type="ARBA" id="ARBA00001970"/>
    </source>
</evidence>
<feature type="region of interest" description="Disordered" evidence="11">
    <location>
        <begin position="1"/>
        <end position="25"/>
    </location>
</feature>
<evidence type="ECO:0000259" key="13">
    <source>
        <dbReference type="PROSITE" id="PS50939"/>
    </source>
</evidence>
<gene>
    <name evidence="14" type="ORF">LTR62_001126</name>
</gene>
<dbReference type="Proteomes" id="UP001310890">
    <property type="component" value="Unassembled WGS sequence"/>
</dbReference>
<feature type="transmembrane region" description="Helical" evidence="12">
    <location>
        <begin position="35"/>
        <end position="58"/>
    </location>
</feature>
<feature type="domain" description="Cytochrome b561" evidence="13">
    <location>
        <begin position="33"/>
        <end position="231"/>
    </location>
</feature>
<evidence type="ECO:0000256" key="10">
    <source>
        <dbReference type="ARBA" id="ARBA00023136"/>
    </source>
</evidence>
<dbReference type="GO" id="GO:0046872">
    <property type="term" value="F:metal ion binding"/>
    <property type="evidence" value="ECO:0007669"/>
    <property type="project" value="UniProtKB-KW"/>
</dbReference>
<keyword evidence="4" id="KW-0349">Heme</keyword>
<evidence type="ECO:0000256" key="11">
    <source>
        <dbReference type="SAM" id="MobiDB-lite"/>
    </source>
</evidence>
<comment type="subcellular location">
    <subcellularLocation>
        <location evidence="2">Membrane</location>
        <topology evidence="2">Multi-pass membrane protein</topology>
    </subcellularLocation>
</comment>
<keyword evidence="9" id="KW-0408">Iron</keyword>
<evidence type="ECO:0000256" key="7">
    <source>
        <dbReference type="ARBA" id="ARBA00022982"/>
    </source>
</evidence>
<keyword evidence="5 12" id="KW-0812">Transmembrane</keyword>
<evidence type="ECO:0000256" key="8">
    <source>
        <dbReference type="ARBA" id="ARBA00022989"/>
    </source>
</evidence>
<keyword evidence="8 12" id="KW-1133">Transmembrane helix</keyword>
<dbReference type="GO" id="GO:0016020">
    <property type="term" value="C:membrane"/>
    <property type="evidence" value="ECO:0007669"/>
    <property type="project" value="UniProtKB-SubCell"/>
</dbReference>
<sequence>MADTEQQQQSNSEQTPLLGEPGDASQKSAPLYHNLIIGTGVVAQAGIWILAAIVWGSVFSNDLSLFSAHPLLNSAALLFFVQGILILQPTHTAQQKKQGTYAHAALNNIAVLAAVAGLVVIEYNKFAHQGTHFVSPHAILGLVTYILVVLQALVGITQFFTPAIYGGVENAKALYKYHRVGGYVTLLVMLATVCAATQTTFNVNVLGMQLWAVVVAAVVVVLGVGARVKIGKFGWIGGQ</sequence>
<evidence type="ECO:0000256" key="4">
    <source>
        <dbReference type="ARBA" id="ARBA00022617"/>
    </source>
</evidence>
<name>A0AAN7YI35_9PEZI</name>
<evidence type="ECO:0000256" key="5">
    <source>
        <dbReference type="ARBA" id="ARBA00022692"/>
    </source>
</evidence>
<dbReference type="GO" id="GO:0140575">
    <property type="term" value="F:transmembrane monodehydroascorbate reductase activity"/>
    <property type="evidence" value="ECO:0007669"/>
    <property type="project" value="InterPro"/>
</dbReference>
<dbReference type="CDD" id="cd08761">
    <property type="entry name" value="Cyt_b561_CYB561D2_like"/>
    <property type="match status" value="1"/>
</dbReference>
<dbReference type="InterPro" id="IPR045150">
    <property type="entry name" value="CYB561D1/2"/>
</dbReference>
<feature type="transmembrane region" description="Helical" evidence="12">
    <location>
        <begin position="141"/>
        <end position="168"/>
    </location>
</feature>
<keyword evidence="6" id="KW-0479">Metal-binding</keyword>
<evidence type="ECO:0000313" key="14">
    <source>
        <dbReference type="EMBL" id="KAK5115467.1"/>
    </source>
</evidence>
<dbReference type="PANTHER" id="PTHR15422">
    <property type="entry name" value="OS05G0565100 PROTEIN"/>
    <property type="match status" value="1"/>
</dbReference>
<feature type="transmembrane region" description="Helical" evidence="12">
    <location>
        <begin position="180"/>
        <end position="201"/>
    </location>
</feature>
<feature type="compositionally biased region" description="Low complexity" evidence="11">
    <location>
        <begin position="1"/>
        <end position="15"/>
    </location>
</feature>
<keyword evidence="7" id="KW-0249">Electron transport</keyword>
<dbReference type="Gene3D" id="1.20.120.1770">
    <property type="match status" value="1"/>
</dbReference>
<protein>
    <recommendedName>
        <fullName evidence="13">Cytochrome b561 domain-containing protein</fullName>
    </recommendedName>
</protein>
<evidence type="ECO:0000313" key="15">
    <source>
        <dbReference type="Proteomes" id="UP001310890"/>
    </source>
</evidence>
<keyword evidence="3" id="KW-0813">Transport</keyword>
<dbReference type="Pfam" id="PF03188">
    <property type="entry name" value="Cytochrom_B561"/>
    <property type="match status" value="1"/>
</dbReference>
<proteinExistence type="predicted"/>
<accession>A0AAN7YI35</accession>
<dbReference type="EMBL" id="JAVRRL010000012">
    <property type="protein sequence ID" value="KAK5115467.1"/>
    <property type="molecule type" value="Genomic_DNA"/>
</dbReference>
<evidence type="ECO:0000256" key="2">
    <source>
        <dbReference type="ARBA" id="ARBA00004141"/>
    </source>
</evidence>
<dbReference type="PROSITE" id="PS50939">
    <property type="entry name" value="CYTOCHROME_B561"/>
    <property type="match status" value="1"/>
</dbReference>
<evidence type="ECO:0000256" key="9">
    <source>
        <dbReference type="ARBA" id="ARBA00023004"/>
    </source>
</evidence>
<feature type="transmembrane region" description="Helical" evidence="12">
    <location>
        <begin position="100"/>
        <end position="121"/>
    </location>
</feature>
<feature type="transmembrane region" description="Helical" evidence="12">
    <location>
        <begin position="70"/>
        <end position="88"/>
    </location>
</feature>
<evidence type="ECO:0000256" key="3">
    <source>
        <dbReference type="ARBA" id="ARBA00022448"/>
    </source>
</evidence>
<reference evidence="14" key="1">
    <citation type="submission" date="2023-08" db="EMBL/GenBank/DDBJ databases">
        <title>Black Yeasts Isolated from many extreme environments.</title>
        <authorList>
            <person name="Coleine C."/>
            <person name="Stajich J.E."/>
            <person name="Selbmann L."/>
        </authorList>
    </citation>
    <scope>NUCLEOTIDE SEQUENCE</scope>
    <source>
        <strain evidence="14">CCFEE 5401</strain>
    </source>
</reference>
<keyword evidence="10 12" id="KW-0472">Membrane</keyword>
<organism evidence="14 15">
    <name type="scientific">Meristemomyces frigidus</name>
    <dbReference type="NCBI Taxonomy" id="1508187"/>
    <lineage>
        <taxon>Eukaryota</taxon>
        <taxon>Fungi</taxon>
        <taxon>Dikarya</taxon>
        <taxon>Ascomycota</taxon>
        <taxon>Pezizomycotina</taxon>
        <taxon>Dothideomycetes</taxon>
        <taxon>Dothideomycetidae</taxon>
        <taxon>Mycosphaerellales</taxon>
        <taxon>Teratosphaeriaceae</taxon>
        <taxon>Meristemomyces</taxon>
    </lineage>
</organism>
<dbReference type="PANTHER" id="PTHR15422:SF45">
    <property type="entry name" value="CYTOCHROME B561 DOMAIN-CONTAINING PROTEIN"/>
    <property type="match status" value="1"/>
</dbReference>
<dbReference type="SMART" id="SM00665">
    <property type="entry name" value="B561"/>
    <property type="match status" value="1"/>
</dbReference>